<evidence type="ECO:0000256" key="3">
    <source>
        <dbReference type="ARBA" id="ARBA00022692"/>
    </source>
</evidence>
<comment type="caution">
    <text evidence="9">The sequence shown here is derived from an EMBL/GenBank/DDBJ whole genome shotgun (WGS) entry which is preliminary data.</text>
</comment>
<keyword evidence="5 7" id="KW-1133">Transmembrane helix</keyword>
<keyword evidence="2" id="KW-0813">Transport</keyword>
<dbReference type="Proteomes" id="UP001501490">
    <property type="component" value="Unassembled WGS sequence"/>
</dbReference>
<evidence type="ECO:0000256" key="6">
    <source>
        <dbReference type="ARBA" id="ARBA00023136"/>
    </source>
</evidence>
<evidence type="ECO:0000256" key="7">
    <source>
        <dbReference type="SAM" id="Phobius"/>
    </source>
</evidence>
<reference evidence="10" key="1">
    <citation type="journal article" date="2019" name="Int. J. Syst. Evol. Microbiol.">
        <title>The Global Catalogue of Microorganisms (GCM) 10K type strain sequencing project: providing services to taxonomists for standard genome sequencing and annotation.</title>
        <authorList>
            <consortium name="The Broad Institute Genomics Platform"/>
            <consortium name="The Broad Institute Genome Sequencing Center for Infectious Disease"/>
            <person name="Wu L."/>
            <person name="Ma J."/>
        </authorList>
    </citation>
    <scope>NUCLEOTIDE SEQUENCE [LARGE SCALE GENOMIC DNA]</scope>
    <source>
        <strain evidence="10">JCM 16929</strain>
    </source>
</reference>
<dbReference type="PANTHER" id="PTHR43652">
    <property type="entry name" value="BASIC AMINO ACID ANTIPORTER YFCC-RELATED"/>
    <property type="match status" value="1"/>
</dbReference>
<gene>
    <name evidence="9" type="ORF">GCM10022236_19010</name>
</gene>
<feature type="transmembrane region" description="Helical" evidence="7">
    <location>
        <begin position="172"/>
        <end position="197"/>
    </location>
</feature>
<organism evidence="9 10">
    <name type="scientific">Microlunatus ginsengisoli</name>
    <dbReference type="NCBI Taxonomy" id="363863"/>
    <lineage>
        <taxon>Bacteria</taxon>
        <taxon>Bacillati</taxon>
        <taxon>Actinomycetota</taxon>
        <taxon>Actinomycetes</taxon>
        <taxon>Propionibacteriales</taxon>
        <taxon>Propionibacteriaceae</taxon>
        <taxon>Microlunatus</taxon>
    </lineage>
</organism>
<dbReference type="Pfam" id="PF03600">
    <property type="entry name" value="CitMHS"/>
    <property type="match status" value="1"/>
</dbReference>
<feature type="transmembrane region" description="Helical" evidence="7">
    <location>
        <begin position="93"/>
        <end position="126"/>
    </location>
</feature>
<evidence type="ECO:0000256" key="2">
    <source>
        <dbReference type="ARBA" id="ARBA00022448"/>
    </source>
</evidence>
<evidence type="ECO:0000256" key="4">
    <source>
        <dbReference type="ARBA" id="ARBA00022737"/>
    </source>
</evidence>
<feature type="transmembrane region" description="Helical" evidence="7">
    <location>
        <begin position="456"/>
        <end position="476"/>
    </location>
</feature>
<sequence length="599" mass="62574">MSEALLTLVVLGVTIALFVWNRLPVEVVAIGSAIALWAVGVLDPQQVLRGFGDATVVLIASLFVVSEGLDSTGVTAWIGQRLLGVAGSGPRRLLIFTMLLAAGLTAVISINGAVAALLPMAVLVAVRQRLRPSRLLMPLAFAASAGSMLLLTGSPVNVIFADTAGDLGLGRFGFAEFALAGIPLLAGTLLIIVGFGWRLVPDRRGEAFADLSQHATTLARHYGLESLSHLRLVESSALVGRPREELDLAAYPGLNVIMVYDAAHDRPSTDGALAVGDRLTVTGAVPIVERYAADQRLRIDDVRTREQTAAALVTKTSGVGEVIIPPRSRLIGEVVRPGRLVRDGSLVVLAVQRQGRDRGREKTVLQVGDTLLLEGSWSALDAGARDDDVLVIDSPELVRRQAVPLAARSGRALAILAVMVVLLATGVVPAAIAALLSAGAMIIFRVLTVQQAYRRIPWSTVLLVAGMIPMSTAISVSGAGQLVGGAIVRGVGGAGPYAVLTALFVVTVVFGQLISNAATALVMIPIAVSAAGQLGMDVRMVLMSLCVASAAAFLTPIATPANMMIMAPAGYRFGDYWRLGLVMVALFGLVSIGLVPQLF</sequence>
<dbReference type="Gene3D" id="3.30.70.1450">
    <property type="entry name" value="Regulator of K+ conductance, C-terminal domain"/>
    <property type="match status" value="1"/>
</dbReference>
<evidence type="ECO:0000313" key="10">
    <source>
        <dbReference type="Proteomes" id="UP001501490"/>
    </source>
</evidence>
<comment type="subcellular location">
    <subcellularLocation>
        <location evidence="1">Membrane</location>
        <topology evidence="1">Multi-pass membrane protein</topology>
    </subcellularLocation>
</comment>
<dbReference type="EMBL" id="BAABAB010000014">
    <property type="protein sequence ID" value="GAA3617111.1"/>
    <property type="molecule type" value="Genomic_DNA"/>
</dbReference>
<feature type="transmembrane region" description="Helical" evidence="7">
    <location>
        <begin position="540"/>
        <end position="564"/>
    </location>
</feature>
<dbReference type="PROSITE" id="PS51202">
    <property type="entry name" value="RCK_C"/>
    <property type="match status" value="1"/>
</dbReference>
<keyword evidence="3 7" id="KW-0812">Transmembrane</keyword>
<dbReference type="InterPro" id="IPR006037">
    <property type="entry name" value="RCK_C"/>
</dbReference>
<proteinExistence type="predicted"/>
<protein>
    <submittedName>
        <fullName evidence="9">SLC13 family permease</fullName>
    </submittedName>
</protein>
<feature type="transmembrane region" description="Helical" evidence="7">
    <location>
        <begin position="54"/>
        <end position="78"/>
    </location>
</feature>
<feature type="transmembrane region" description="Helical" evidence="7">
    <location>
        <begin position="576"/>
        <end position="595"/>
    </location>
</feature>
<feature type="transmembrane region" description="Helical" evidence="7">
    <location>
        <begin position="138"/>
        <end position="160"/>
    </location>
</feature>
<dbReference type="InterPro" id="IPR036721">
    <property type="entry name" value="RCK_C_sf"/>
</dbReference>
<accession>A0ABP6ZT77</accession>
<keyword evidence="4" id="KW-0677">Repeat</keyword>
<feature type="transmembrane region" description="Helical" evidence="7">
    <location>
        <begin position="413"/>
        <end position="444"/>
    </location>
</feature>
<evidence type="ECO:0000256" key="5">
    <source>
        <dbReference type="ARBA" id="ARBA00022989"/>
    </source>
</evidence>
<dbReference type="SUPFAM" id="SSF116726">
    <property type="entry name" value="TrkA C-terminal domain-like"/>
    <property type="match status" value="1"/>
</dbReference>
<dbReference type="InterPro" id="IPR051679">
    <property type="entry name" value="DASS-Related_Transporters"/>
</dbReference>
<evidence type="ECO:0000256" key="1">
    <source>
        <dbReference type="ARBA" id="ARBA00004141"/>
    </source>
</evidence>
<keyword evidence="10" id="KW-1185">Reference proteome</keyword>
<feature type="domain" description="RCK C-terminal" evidence="8">
    <location>
        <begin position="307"/>
        <end position="389"/>
    </location>
</feature>
<name>A0ABP6ZT77_9ACTN</name>
<evidence type="ECO:0000313" key="9">
    <source>
        <dbReference type="EMBL" id="GAA3617111.1"/>
    </source>
</evidence>
<evidence type="ECO:0000259" key="8">
    <source>
        <dbReference type="PROSITE" id="PS51202"/>
    </source>
</evidence>
<keyword evidence="6 7" id="KW-0472">Membrane</keyword>
<feature type="transmembrane region" description="Helical" evidence="7">
    <location>
        <begin position="497"/>
        <end position="528"/>
    </location>
</feature>
<dbReference type="InterPro" id="IPR004680">
    <property type="entry name" value="Cit_transptr-like_dom"/>
</dbReference>
<dbReference type="PANTHER" id="PTHR43652:SF2">
    <property type="entry name" value="BASIC AMINO ACID ANTIPORTER YFCC-RELATED"/>
    <property type="match status" value="1"/>
</dbReference>
<dbReference type="RefSeq" id="WP_344803783.1">
    <property type="nucleotide sequence ID" value="NZ_BAABAB010000014.1"/>
</dbReference>